<feature type="compositionally biased region" description="Low complexity" evidence="1">
    <location>
        <begin position="45"/>
        <end position="61"/>
    </location>
</feature>
<organism evidence="2 3">
    <name type="scientific">Nonomuraea zeae</name>
    <dbReference type="NCBI Taxonomy" id="1642303"/>
    <lineage>
        <taxon>Bacteria</taxon>
        <taxon>Bacillati</taxon>
        <taxon>Actinomycetota</taxon>
        <taxon>Actinomycetes</taxon>
        <taxon>Streptosporangiales</taxon>
        <taxon>Streptosporangiaceae</taxon>
        <taxon>Nonomuraea</taxon>
    </lineage>
</organism>
<dbReference type="Proteomes" id="UP000306628">
    <property type="component" value="Unassembled WGS sequence"/>
</dbReference>
<dbReference type="AlphaFoldDB" id="A0A5S4F2D8"/>
<dbReference type="EMBL" id="VCKX01000546">
    <property type="protein sequence ID" value="TMR10048.1"/>
    <property type="molecule type" value="Genomic_DNA"/>
</dbReference>
<feature type="compositionally biased region" description="Gly residues" evidence="1">
    <location>
        <begin position="33"/>
        <end position="44"/>
    </location>
</feature>
<evidence type="ECO:0000313" key="3">
    <source>
        <dbReference type="Proteomes" id="UP000306628"/>
    </source>
</evidence>
<comment type="caution">
    <text evidence="2">The sequence shown here is derived from an EMBL/GenBank/DDBJ whole genome shotgun (WGS) entry which is preliminary data.</text>
</comment>
<sequence length="89" mass="8294">MLVPVSKPVPVLLACNSGLEAAQRGRRLSVTSGTGGGSGGGSEGSAGSADSGGSERSADSGCQGCSVDSGCSIGSHGPEGLTDSSSPGP</sequence>
<keyword evidence="3" id="KW-1185">Reference proteome</keyword>
<reference evidence="2 3" key="1">
    <citation type="submission" date="2019-05" db="EMBL/GenBank/DDBJ databases">
        <title>Draft genome sequence of Nonomuraea zeae DSM 100528.</title>
        <authorList>
            <person name="Saricaoglu S."/>
            <person name="Isik K."/>
        </authorList>
    </citation>
    <scope>NUCLEOTIDE SEQUENCE [LARGE SCALE GENOMIC DNA]</scope>
    <source>
        <strain evidence="2 3">DSM 100528</strain>
    </source>
</reference>
<feature type="region of interest" description="Disordered" evidence="1">
    <location>
        <begin position="23"/>
        <end position="64"/>
    </location>
</feature>
<evidence type="ECO:0000256" key="1">
    <source>
        <dbReference type="SAM" id="MobiDB-lite"/>
    </source>
</evidence>
<accession>A0A5S4F2D8</accession>
<evidence type="ECO:0000313" key="2">
    <source>
        <dbReference type="EMBL" id="TMR10048.1"/>
    </source>
</evidence>
<name>A0A5S4F2D8_9ACTN</name>
<protein>
    <submittedName>
        <fullName evidence="2">Uncharacterized protein</fullName>
    </submittedName>
</protein>
<gene>
    <name evidence="2" type="ORF">ETD85_60865</name>
</gene>
<proteinExistence type="predicted"/>